<evidence type="ECO:0000256" key="1">
    <source>
        <dbReference type="ARBA" id="ARBA00004141"/>
    </source>
</evidence>
<feature type="transmembrane region" description="Helical" evidence="6">
    <location>
        <begin position="130"/>
        <end position="153"/>
    </location>
</feature>
<organism evidence="7 8">
    <name type="scientific">Elysia marginata</name>
    <dbReference type="NCBI Taxonomy" id="1093978"/>
    <lineage>
        <taxon>Eukaryota</taxon>
        <taxon>Metazoa</taxon>
        <taxon>Spiralia</taxon>
        <taxon>Lophotrochozoa</taxon>
        <taxon>Mollusca</taxon>
        <taxon>Gastropoda</taxon>
        <taxon>Heterobranchia</taxon>
        <taxon>Euthyneura</taxon>
        <taxon>Panpulmonata</taxon>
        <taxon>Sacoglossa</taxon>
        <taxon>Placobranchoidea</taxon>
        <taxon>Plakobranchidae</taxon>
        <taxon>Elysia</taxon>
    </lineage>
</organism>
<evidence type="ECO:0000313" key="8">
    <source>
        <dbReference type="Proteomes" id="UP000762676"/>
    </source>
</evidence>
<keyword evidence="3 6" id="KW-0812">Transmembrane</keyword>
<evidence type="ECO:0000313" key="7">
    <source>
        <dbReference type="EMBL" id="GFR68581.1"/>
    </source>
</evidence>
<reference evidence="7 8" key="1">
    <citation type="journal article" date="2021" name="Elife">
        <title>Chloroplast acquisition without the gene transfer in kleptoplastic sea slugs, Plakobranchus ocellatus.</title>
        <authorList>
            <person name="Maeda T."/>
            <person name="Takahashi S."/>
            <person name="Yoshida T."/>
            <person name="Shimamura S."/>
            <person name="Takaki Y."/>
            <person name="Nagai Y."/>
            <person name="Toyoda A."/>
            <person name="Suzuki Y."/>
            <person name="Arimoto A."/>
            <person name="Ishii H."/>
            <person name="Satoh N."/>
            <person name="Nishiyama T."/>
            <person name="Hasebe M."/>
            <person name="Maruyama T."/>
            <person name="Minagawa J."/>
            <person name="Obokata J."/>
            <person name="Shigenobu S."/>
        </authorList>
    </citation>
    <scope>NUCLEOTIDE SEQUENCE [LARGE SCALE GENOMIC DNA]</scope>
</reference>
<sequence>MSGYGKLSPPVSPTLGTAPVSPFLNRANANGSGVPHRRDSHLSATAKRQKYFRRLFKFRQMDFEYAFWQMIYLFISPQKVYRNFQYRKQTKDQWARDDPAFLVLLTFWLCASSIGFAISLNLGIVGGIKFLLWVIFVDCIGVGLIIATLFWFLTNRYMLINPPRGQDVEWGYAFDVHLNAFFPLLMILHFFQLPFLNYVINKDMFFSRFFGNTFWLVALGYYIYITFLGYSALPYLKNTRTLLFPMSGVILVYIISLFVNWNFSWILSDFYHYRSHGSRAHFVEI</sequence>
<feature type="transmembrane region" description="Helical" evidence="6">
    <location>
        <begin position="180"/>
        <end position="200"/>
    </location>
</feature>
<dbReference type="GO" id="GO:0000139">
    <property type="term" value="C:Golgi membrane"/>
    <property type="evidence" value="ECO:0007669"/>
    <property type="project" value="TreeGrafter"/>
</dbReference>
<dbReference type="Proteomes" id="UP000762676">
    <property type="component" value="Unassembled WGS sequence"/>
</dbReference>
<feature type="transmembrane region" description="Helical" evidence="6">
    <location>
        <begin position="212"/>
        <end position="236"/>
    </location>
</feature>
<gene>
    <name evidence="7" type="ORF">ElyMa_002025200</name>
</gene>
<evidence type="ECO:0000256" key="4">
    <source>
        <dbReference type="ARBA" id="ARBA00022989"/>
    </source>
</evidence>
<accession>A0AAV4F6E7</accession>
<evidence type="ECO:0000256" key="2">
    <source>
        <dbReference type="ARBA" id="ARBA00006293"/>
    </source>
</evidence>
<evidence type="ECO:0000256" key="5">
    <source>
        <dbReference type="ARBA" id="ARBA00023136"/>
    </source>
</evidence>
<dbReference type="PANTHER" id="PTHR12841:SF6">
    <property type="entry name" value="PROTEIN UNC-50 HOMOLOG"/>
    <property type="match status" value="1"/>
</dbReference>
<comment type="subcellular location">
    <subcellularLocation>
        <location evidence="1">Membrane</location>
        <topology evidence="1">Multi-pass membrane protein</topology>
    </subcellularLocation>
</comment>
<dbReference type="Pfam" id="PF05216">
    <property type="entry name" value="UNC-50"/>
    <property type="match status" value="1"/>
</dbReference>
<dbReference type="PANTHER" id="PTHR12841">
    <property type="entry name" value="PROTEIN UNC-50 HOMOLOG"/>
    <property type="match status" value="1"/>
</dbReference>
<keyword evidence="4 6" id="KW-1133">Transmembrane helix</keyword>
<keyword evidence="8" id="KW-1185">Reference proteome</keyword>
<name>A0AAV4F6E7_9GAST</name>
<comment type="caution">
    <text evidence="7">The sequence shown here is derived from an EMBL/GenBank/DDBJ whole genome shotgun (WGS) entry which is preliminary data.</text>
</comment>
<feature type="transmembrane region" description="Helical" evidence="6">
    <location>
        <begin position="101"/>
        <end position="123"/>
    </location>
</feature>
<dbReference type="EMBL" id="BMAT01004125">
    <property type="protein sequence ID" value="GFR68581.1"/>
    <property type="molecule type" value="Genomic_DNA"/>
</dbReference>
<dbReference type="InterPro" id="IPR007881">
    <property type="entry name" value="UNC-50"/>
</dbReference>
<evidence type="ECO:0000256" key="6">
    <source>
        <dbReference type="SAM" id="Phobius"/>
    </source>
</evidence>
<keyword evidence="5 6" id="KW-0472">Membrane</keyword>
<dbReference type="AlphaFoldDB" id="A0AAV4F6E7"/>
<feature type="transmembrane region" description="Helical" evidence="6">
    <location>
        <begin position="242"/>
        <end position="263"/>
    </location>
</feature>
<evidence type="ECO:0000256" key="3">
    <source>
        <dbReference type="ARBA" id="ARBA00022692"/>
    </source>
</evidence>
<proteinExistence type="inferred from homology"/>
<protein>
    <submittedName>
        <fullName evidence="7">Protein unc-50 homolog</fullName>
    </submittedName>
</protein>
<comment type="similarity">
    <text evidence="2">Belongs to the unc-50 family.</text>
</comment>